<evidence type="ECO:0000313" key="9">
    <source>
        <dbReference type="EMBL" id="KEZ87944.1"/>
    </source>
</evidence>
<dbReference type="NCBIfam" id="TIGR00457">
    <property type="entry name" value="asnS"/>
    <property type="match status" value="1"/>
</dbReference>
<evidence type="ECO:0000256" key="4">
    <source>
        <dbReference type="ARBA" id="ARBA00022840"/>
    </source>
</evidence>
<evidence type="ECO:0000259" key="8">
    <source>
        <dbReference type="PROSITE" id="PS50862"/>
    </source>
</evidence>
<dbReference type="InterPro" id="IPR012340">
    <property type="entry name" value="NA-bd_OB-fold"/>
</dbReference>
<comment type="subunit">
    <text evidence="7">Homodimer.</text>
</comment>
<dbReference type="InterPro" id="IPR006195">
    <property type="entry name" value="aa-tRNA-synth_II"/>
</dbReference>
<comment type="catalytic activity">
    <reaction evidence="7">
        <text>tRNA(Asn) + L-asparagine + ATP = L-asparaginyl-tRNA(Asn) + AMP + diphosphate + H(+)</text>
        <dbReference type="Rhea" id="RHEA:11180"/>
        <dbReference type="Rhea" id="RHEA-COMP:9659"/>
        <dbReference type="Rhea" id="RHEA-COMP:9674"/>
        <dbReference type="ChEBI" id="CHEBI:15378"/>
        <dbReference type="ChEBI" id="CHEBI:30616"/>
        <dbReference type="ChEBI" id="CHEBI:33019"/>
        <dbReference type="ChEBI" id="CHEBI:58048"/>
        <dbReference type="ChEBI" id="CHEBI:78442"/>
        <dbReference type="ChEBI" id="CHEBI:78515"/>
        <dbReference type="ChEBI" id="CHEBI:456215"/>
        <dbReference type="EC" id="6.1.1.22"/>
    </reaction>
</comment>
<organism evidence="9 10">
    <name type="scientific">Lacrimispora celerecrescens</name>
    <dbReference type="NCBI Taxonomy" id="29354"/>
    <lineage>
        <taxon>Bacteria</taxon>
        <taxon>Bacillati</taxon>
        <taxon>Bacillota</taxon>
        <taxon>Clostridia</taxon>
        <taxon>Lachnospirales</taxon>
        <taxon>Lachnospiraceae</taxon>
        <taxon>Lacrimispora</taxon>
    </lineage>
</organism>
<dbReference type="EMBL" id="JPME01000028">
    <property type="protein sequence ID" value="KEZ87944.1"/>
    <property type="molecule type" value="Genomic_DNA"/>
</dbReference>
<dbReference type="GO" id="GO:0140096">
    <property type="term" value="F:catalytic activity, acting on a protein"/>
    <property type="evidence" value="ECO:0007669"/>
    <property type="project" value="UniProtKB-ARBA"/>
</dbReference>
<keyword evidence="10" id="KW-1185">Reference proteome</keyword>
<comment type="caution">
    <text evidence="9">The sequence shown here is derived from an EMBL/GenBank/DDBJ whole genome shotgun (WGS) entry which is preliminary data.</text>
</comment>
<gene>
    <name evidence="7" type="primary">asnS</name>
    <name evidence="9" type="ORF">IO98_19955</name>
</gene>
<feature type="domain" description="Aminoacyl-transfer RNA synthetases class-II family profile" evidence="8">
    <location>
        <begin position="135"/>
        <end position="453"/>
    </location>
</feature>
<dbReference type="SUPFAM" id="SSF50249">
    <property type="entry name" value="Nucleic acid-binding proteins"/>
    <property type="match status" value="1"/>
</dbReference>
<dbReference type="GO" id="GO:0005737">
    <property type="term" value="C:cytoplasm"/>
    <property type="evidence" value="ECO:0007669"/>
    <property type="project" value="UniProtKB-SubCell"/>
</dbReference>
<evidence type="ECO:0000256" key="1">
    <source>
        <dbReference type="ARBA" id="ARBA00008226"/>
    </source>
</evidence>
<dbReference type="InterPro" id="IPR002312">
    <property type="entry name" value="Asp/Asn-tRNA-synth_IIb"/>
</dbReference>
<keyword evidence="2 7" id="KW-0436">Ligase</keyword>
<dbReference type="HAMAP" id="MF_00534">
    <property type="entry name" value="Asn_tRNA_synth"/>
    <property type="match status" value="1"/>
</dbReference>
<dbReference type="Proteomes" id="UP000028525">
    <property type="component" value="Unassembled WGS sequence"/>
</dbReference>
<dbReference type="AlphaFoldDB" id="A0A084JG60"/>
<keyword evidence="7" id="KW-0963">Cytoplasm</keyword>
<dbReference type="STRING" id="29354.IO98_19955"/>
<dbReference type="SUPFAM" id="SSF55681">
    <property type="entry name" value="Class II aaRS and biotin synthetases"/>
    <property type="match status" value="1"/>
</dbReference>
<name>A0A084JG60_9FIRM</name>
<dbReference type="PRINTS" id="PR01042">
    <property type="entry name" value="TRNASYNTHASP"/>
</dbReference>
<dbReference type="InterPro" id="IPR045864">
    <property type="entry name" value="aa-tRNA-synth_II/BPL/LPL"/>
</dbReference>
<evidence type="ECO:0000256" key="3">
    <source>
        <dbReference type="ARBA" id="ARBA00022741"/>
    </source>
</evidence>
<comment type="similarity">
    <text evidence="1 7">Belongs to the class-II aminoacyl-tRNA synthetase family.</text>
</comment>
<sequence>MDLITVRQIYKDKESLLNTQVTIGGWVRSLRDSKSFGFIVLNDGTYFETLQIVYHDTMENFSEISKLNVGTAVIVTGTLVPTPDAKQPFEIQADNIIVEGTSTPDYPLQKKRHSFEYLRTISHLRPRTNTFQAVFRVRSLIAYAIHQFFQERDFVYVHTPIITGSDCEGAGEMFQVTTMDLTDIPKTKEGAVDFSQDFFGKPTNLTVSGQLNAETYAMAFRNVYTFGPTFRAENSNTTRHAAEFWMIEPEMAFADLDDDMELAEAMLKYVIRFVLEHAPEEMNFFNQFVDKGLLDRLNHVLNSEFARVTYTEAIELLEKHNEEFDYKVFWGCDLQTEHERYLTEQLYKKPVFVTDYPKEIKAFYMKLNPDNKTVAAVDCLVPGIGEIIGGSQREDNYDKLVARMDELGLEKEDYDFYLDLRKYGSTRHAGFGLGFERCVMYLTGMGNIRDVVPFPRTVNNCEL</sequence>
<dbReference type="Pfam" id="PF00152">
    <property type="entry name" value="tRNA-synt_2"/>
    <property type="match status" value="1"/>
</dbReference>
<dbReference type="FunFam" id="3.30.930.10:FF:000016">
    <property type="entry name" value="Asparagine--tRNA ligase"/>
    <property type="match status" value="1"/>
</dbReference>
<dbReference type="InterPro" id="IPR004365">
    <property type="entry name" value="NA-bd_OB_tRNA"/>
</dbReference>
<dbReference type="GO" id="GO:0003676">
    <property type="term" value="F:nucleic acid binding"/>
    <property type="evidence" value="ECO:0007669"/>
    <property type="project" value="InterPro"/>
</dbReference>
<reference evidence="9 10" key="1">
    <citation type="submission" date="2014-07" db="EMBL/GenBank/DDBJ databases">
        <title>Draft genome of Clostridium celerecrescens 152B isolated from sediments associated with methane hydrate from Krishna Godavari basin.</title>
        <authorList>
            <person name="Honkalas V.S."/>
            <person name="Dabir A.P."/>
            <person name="Arora P."/>
            <person name="Dhakephalkar P.K."/>
        </authorList>
    </citation>
    <scope>NUCLEOTIDE SEQUENCE [LARGE SCALE GENOMIC DNA]</scope>
    <source>
        <strain evidence="9 10">152B</strain>
    </source>
</reference>
<dbReference type="GO" id="GO:0005524">
    <property type="term" value="F:ATP binding"/>
    <property type="evidence" value="ECO:0007669"/>
    <property type="project" value="UniProtKB-UniRule"/>
</dbReference>
<dbReference type="EC" id="6.1.1.22" evidence="7"/>
<comment type="subcellular location">
    <subcellularLocation>
        <location evidence="7">Cytoplasm</location>
    </subcellularLocation>
</comment>
<dbReference type="PANTHER" id="PTHR22594">
    <property type="entry name" value="ASPARTYL/LYSYL-TRNA SYNTHETASE"/>
    <property type="match status" value="1"/>
</dbReference>
<dbReference type="CDD" id="cd04318">
    <property type="entry name" value="EcAsnRS_like_N"/>
    <property type="match status" value="1"/>
</dbReference>
<dbReference type="GO" id="GO:0004816">
    <property type="term" value="F:asparagine-tRNA ligase activity"/>
    <property type="evidence" value="ECO:0007669"/>
    <property type="project" value="UniProtKB-UniRule"/>
</dbReference>
<dbReference type="PANTHER" id="PTHR22594:SF34">
    <property type="entry name" value="ASPARAGINE--TRNA LIGASE, MITOCHONDRIAL-RELATED"/>
    <property type="match status" value="1"/>
</dbReference>
<dbReference type="InterPro" id="IPR004364">
    <property type="entry name" value="Aa-tRNA-synt_II"/>
</dbReference>
<dbReference type="NCBIfam" id="NF003037">
    <property type="entry name" value="PRK03932.1"/>
    <property type="match status" value="1"/>
</dbReference>
<proteinExistence type="inferred from homology"/>
<accession>A0A084JG60</accession>
<keyword evidence="5 7" id="KW-0648">Protein biosynthesis</keyword>
<evidence type="ECO:0000313" key="10">
    <source>
        <dbReference type="Proteomes" id="UP000028525"/>
    </source>
</evidence>
<dbReference type="GO" id="GO:0016740">
    <property type="term" value="F:transferase activity"/>
    <property type="evidence" value="ECO:0007669"/>
    <property type="project" value="UniProtKB-ARBA"/>
</dbReference>
<protein>
    <recommendedName>
        <fullName evidence="7">Asparagine--tRNA ligase</fullName>
        <ecNumber evidence="7">6.1.1.22</ecNumber>
    </recommendedName>
    <alternativeName>
        <fullName evidence="7">Asparaginyl-tRNA synthetase</fullName>
        <shortName evidence="7">AsnRS</shortName>
    </alternativeName>
</protein>
<dbReference type="RefSeq" id="WP_038283984.1">
    <property type="nucleotide sequence ID" value="NZ_JPME01000028.1"/>
</dbReference>
<evidence type="ECO:0000256" key="5">
    <source>
        <dbReference type="ARBA" id="ARBA00022917"/>
    </source>
</evidence>
<dbReference type="InterPro" id="IPR004522">
    <property type="entry name" value="Asn-tRNA-ligase"/>
</dbReference>
<keyword evidence="3 7" id="KW-0547">Nucleotide-binding</keyword>
<dbReference type="CDD" id="cd00776">
    <property type="entry name" value="AsxRS_core"/>
    <property type="match status" value="1"/>
</dbReference>
<dbReference type="Pfam" id="PF01336">
    <property type="entry name" value="tRNA_anti-codon"/>
    <property type="match status" value="1"/>
</dbReference>
<dbReference type="GO" id="GO:0006421">
    <property type="term" value="P:asparaginyl-tRNA aminoacylation"/>
    <property type="evidence" value="ECO:0007669"/>
    <property type="project" value="UniProtKB-UniRule"/>
</dbReference>
<evidence type="ECO:0000256" key="7">
    <source>
        <dbReference type="HAMAP-Rule" id="MF_00534"/>
    </source>
</evidence>
<dbReference type="OrthoDB" id="9762036at2"/>
<evidence type="ECO:0000256" key="2">
    <source>
        <dbReference type="ARBA" id="ARBA00022598"/>
    </source>
</evidence>
<dbReference type="Gene3D" id="3.30.930.10">
    <property type="entry name" value="Bira Bifunctional Protein, Domain 2"/>
    <property type="match status" value="1"/>
</dbReference>
<keyword evidence="4 7" id="KW-0067">ATP-binding</keyword>
<dbReference type="Gene3D" id="2.40.50.140">
    <property type="entry name" value="Nucleic acid-binding proteins"/>
    <property type="match status" value="1"/>
</dbReference>
<keyword evidence="6 7" id="KW-0030">Aminoacyl-tRNA synthetase</keyword>
<dbReference type="PROSITE" id="PS50862">
    <property type="entry name" value="AA_TRNA_LIGASE_II"/>
    <property type="match status" value="1"/>
</dbReference>
<evidence type="ECO:0000256" key="6">
    <source>
        <dbReference type="ARBA" id="ARBA00023146"/>
    </source>
</evidence>